<evidence type="ECO:0000313" key="2">
    <source>
        <dbReference type="Proteomes" id="UP001062846"/>
    </source>
</evidence>
<reference evidence="1" key="1">
    <citation type="submission" date="2022-02" db="EMBL/GenBank/DDBJ databases">
        <title>Plant Genome Project.</title>
        <authorList>
            <person name="Zhang R.-G."/>
        </authorList>
    </citation>
    <scope>NUCLEOTIDE SEQUENCE</scope>
    <source>
        <strain evidence="1">AT1</strain>
    </source>
</reference>
<keyword evidence="2" id="KW-1185">Reference proteome</keyword>
<dbReference type="EMBL" id="CM046398">
    <property type="protein sequence ID" value="KAI8531154.1"/>
    <property type="molecule type" value="Genomic_DNA"/>
</dbReference>
<dbReference type="Proteomes" id="UP001062846">
    <property type="component" value="Chromosome 11"/>
</dbReference>
<protein>
    <submittedName>
        <fullName evidence="1">Uncharacterized protein</fullName>
    </submittedName>
</protein>
<proteinExistence type="predicted"/>
<comment type="caution">
    <text evidence="1">The sequence shown here is derived from an EMBL/GenBank/DDBJ whole genome shotgun (WGS) entry which is preliminary data.</text>
</comment>
<accession>A0ACC0LS30</accession>
<sequence>MFRLAVARAVLSSEEINNRNRVILDHDQAQAVWALDEVRVVWDFEKTLGMGYDGEEEDQDDCSNGRIDEERYRAMLAYVFWFEELG</sequence>
<organism evidence="1 2">
    <name type="scientific">Rhododendron molle</name>
    <name type="common">Chinese azalea</name>
    <name type="synonym">Azalea mollis</name>
    <dbReference type="NCBI Taxonomy" id="49168"/>
    <lineage>
        <taxon>Eukaryota</taxon>
        <taxon>Viridiplantae</taxon>
        <taxon>Streptophyta</taxon>
        <taxon>Embryophyta</taxon>
        <taxon>Tracheophyta</taxon>
        <taxon>Spermatophyta</taxon>
        <taxon>Magnoliopsida</taxon>
        <taxon>eudicotyledons</taxon>
        <taxon>Gunneridae</taxon>
        <taxon>Pentapetalae</taxon>
        <taxon>asterids</taxon>
        <taxon>Ericales</taxon>
        <taxon>Ericaceae</taxon>
        <taxon>Ericoideae</taxon>
        <taxon>Rhodoreae</taxon>
        <taxon>Rhododendron</taxon>
    </lineage>
</organism>
<name>A0ACC0LS30_RHOML</name>
<evidence type="ECO:0000313" key="1">
    <source>
        <dbReference type="EMBL" id="KAI8531154.1"/>
    </source>
</evidence>
<gene>
    <name evidence="1" type="ORF">RHMOL_Rhmol11G0115400</name>
</gene>